<proteinExistence type="predicted"/>
<evidence type="ECO:0000313" key="2">
    <source>
        <dbReference type="Proteomes" id="UP000467371"/>
    </source>
</evidence>
<dbReference type="RefSeq" id="WP_152688754.1">
    <property type="nucleotide sequence ID" value="NZ_AP019780.1"/>
</dbReference>
<dbReference type="GeneID" id="300254680"/>
<protein>
    <submittedName>
        <fullName evidence="1">Uncharacterized protein</fullName>
    </submittedName>
</protein>
<dbReference type="Proteomes" id="UP000467371">
    <property type="component" value="Chromosome"/>
</dbReference>
<dbReference type="AlphaFoldDB" id="A0A6C0VH18"/>
<name>A0A6C0VH18_METMZ</name>
<dbReference type="EMBL" id="CP042908">
    <property type="protein sequence ID" value="QIB90710.1"/>
    <property type="molecule type" value="Genomic_DNA"/>
</dbReference>
<reference evidence="1 2" key="1">
    <citation type="journal article" date="2020" name="Environ. Microbiol. Rep.">
        <title>Redox cycling of Fe(II) and Fe(III) in magnetite accelerates aceticlastic methanogenesis by Methanosarcina mazei.</title>
        <authorList>
            <person name="Wang H."/>
            <person name="Byrne J.M."/>
            <person name="Liu P."/>
            <person name="Liu J."/>
            <person name="Dong X."/>
            <person name="Lu Y."/>
        </authorList>
    </citation>
    <scope>NUCLEOTIDE SEQUENCE [LARGE SCALE GENOMIC DNA]</scope>
    <source>
        <strain evidence="2">zm-15</strain>
    </source>
</reference>
<evidence type="ECO:0000313" key="1">
    <source>
        <dbReference type="EMBL" id="QIB90710.1"/>
    </source>
</evidence>
<sequence length="113" mass="12904">MTGTNVFGRSEEGEPVLEYLNYNLSDHNDHSMDPFKIEYDILSTVNSFYNATISTLNKIADIYLEKMDKDKKCHITFIVDGYLEIRELSCNELMHGKLGKLIGDMISNSQLCT</sequence>
<accession>A0A6C0VH18</accession>
<organism evidence="1 2">
    <name type="scientific">Methanosarcina mazei</name>
    <name type="common">Methanosarcina frisia</name>
    <dbReference type="NCBI Taxonomy" id="2209"/>
    <lineage>
        <taxon>Archaea</taxon>
        <taxon>Methanobacteriati</taxon>
        <taxon>Methanobacteriota</taxon>
        <taxon>Stenosarchaea group</taxon>
        <taxon>Methanomicrobia</taxon>
        <taxon>Methanosarcinales</taxon>
        <taxon>Methanosarcinaceae</taxon>
        <taxon>Methanosarcina</taxon>
    </lineage>
</organism>
<gene>
    <name evidence="1" type="ORF">FQU78_06210</name>
</gene>